<evidence type="ECO:0000256" key="2">
    <source>
        <dbReference type="ARBA" id="ARBA00022908"/>
    </source>
</evidence>
<dbReference type="AlphaFoldDB" id="A0A1Z4JQ05"/>
<evidence type="ECO:0000256" key="1">
    <source>
        <dbReference type="ARBA" id="ARBA00008857"/>
    </source>
</evidence>
<dbReference type="GO" id="GO:0015074">
    <property type="term" value="P:DNA integration"/>
    <property type="evidence" value="ECO:0007669"/>
    <property type="project" value="UniProtKB-KW"/>
</dbReference>
<proteinExistence type="inferred from homology"/>
<dbReference type="Pfam" id="PF13495">
    <property type="entry name" value="Phage_int_SAM_4"/>
    <property type="match status" value="1"/>
</dbReference>
<evidence type="ECO:0000256" key="3">
    <source>
        <dbReference type="ARBA" id="ARBA00023125"/>
    </source>
</evidence>
<dbReference type="SUPFAM" id="SSF56349">
    <property type="entry name" value="DNA breaking-rejoining enzymes"/>
    <property type="match status" value="1"/>
</dbReference>
<name>A0A1Z4JQ05_LEPBY</name>
<dbReference type="EMBL" id="AP018203">
    <property type="protein sequence ID" value="BAY58799.1"/>
    <property type="molecule type" value="Genomic_DNA"/>
</dbReference>
<dbReference type="Proteomes" id="UP000217895">
    <property type="component" value="Chromosome"/>
</dbReference>
<dbReference type="Pfam" id="PF00589">
    <property type="entry name" value="Phage_integrase"/>
    <property type="match status" value="1"/>
</dbReference>
<keyword evidence="3 5" id="KW-0238">DNA-binding</keyword>
<comment type="similarity">
    <text evidence="1">Belongs to the 'phage' integrase family.</text>
</comment>
<dbReference type="PROSITE" id="PS51898">
    <property type="entry name" value="TYR_RECOMBINASE"/>
    <property type="match status" value="1"/>
</dbReference>
<dbReference type="InterPro" id="IPR050090">
    <property type="entry name" value="Tyrosine_recombinase_XerCD"/>
</dbReference>
<accession>A0A1Z4JQ05</accession>
<evidence type="ECO:0000313" key="9">
    <source>
        <dbReference type="Proteomes" id="UP000217895"/>
    </source>
</evidence>
<keyword evidence="9" id="KW-1185">Reference proteome</keyword>
<gene>
    <name evidence="8" type="ORF">NIES2135_56730</name>
</gene>
<sequence length="328" mass="37909">MELGFALMEPRPRKLLEQVSDLLRVKHYSYRTEQTYIQWIRRYILFHNKTHPKDMGSPEIEAFLTHLAVQEQVAASTQNQALSAILFLYREVLRQELDASIDAVRAKQPRYLPTVLTKEEVRAVISNLSGVYQLVVQVLYGSGVRLNEGLNIRIKDLDFAQQQIIVRTPKGVESRVTMLPASLNEPLREHLQRVRRLHQQDIAQGYGAVHLPYALARKYPNAERSWVWQFVFPSDRRCRDPRTSQINRYHLHESGVQKALKQAVFAARIQKRVGCHTFRHSFATHLLEAGYDIRTVQELLGHKDVKTTMIYTHVLNRGGKGVRSPLDS</sequence>
<dbReference type="InterPro" id="IPR004107">
    <property type="entry name" value="Integrase_SAM-like_N"/>
</dbReference>
<dbReference type="GO" id="GO:0003677">
    <property type="term" value="F:DNA binding"/>
    <property type="evidence" value="ECO:0007669"/>
    <property type="project" value="UniProtKB-UniRule"/>
</dbReference>
<dbReference type="GO" id="GO:0006310">
    <property type="term" value="P:DNA recombination"/>
    <property type="evidence" value="ECO:0007669"/>
    <property type="project" value="UniProtKB-KW"/>
</dbReference>
<keyword evidence="4" id="KW-0233">DNA recombination</keyword>
<reference evidence="8 9" key="1">
    <citation type="submission" date="2017-06" db="EMBL/GenBank/DDBJ databases">
        <title>Genome sequencing of cyanobaciteial culture collection at National Institute for Environmental Studies (NIES).</title>
        <authorList>
            <person name="Hirose Y."/>
            <person name="Shimura Y."/>
            <person name="Fujisawa T."/>
            <person name="Nakamura Y."/>
            <person name="Kawachi M."/>
        </authorList>
    </citation>
    <scope>NUCLEOTIDE SEQUENCE [LARGE SCALE GENOMIC DNA]</scope>
    <source>
        <strain evidence="8 9">NIES-2135</strain>
    </source>
</reference>
<feature type="domain" description="Core-binding (CB)" evidence="7">
    <location>
        <begin position="10"/>
        <end position="93"/>
    </location>
</feature>
<protein>
    <submittedName>
        <fullName evidence="8">Putative transposase</fullName>
    </submittedName>
</protein>
<evidence type="ECO:0000259" key="6">
    <source>
        <dbReference type="PROSITE" id="PS51898"/>
    </source>
</evidence>
<evidence type="ECO:0000313" key="8">
    <source>
        <dbReference type="EMBL" id="BAY58799.1"/>
    </source>
</evidence>
<organism evidence="8 9">
    <name type="scientific">Leptolyngbya boryana NIES-2135</name>
    <dbReference type="NCBI Taxonomy" id="1973484"/>
    <lineage>
        <taxon>Bacteria</taxon>
        <taxon>Bacillati</taxon>
        <taxon>Cyanobacteriota</taxon>
        <taxon>Cyanophyceae</taxon>
        <taxon>Leptolyngbyales</taxon>
        <taxon>Leptolyngbyaceae</taxon>
        <taxon>Leptolyngbya group</taxon>
        <taxon>Leptolyngbya</taxon>
    </lineage>
</organism>
<evidence type="ECO:0000256" key="5">
    <source>
        <dbReference type="PROSITE-ProRule" id="PRU01248"/>
    </source>
</evidence>
<dbReference type="InterPro" id="IPR010998">
    <property type="entry name" value="Integrase_recombinase_N"/>
</dbReference>
<dbReference type="PANTHER" id="PTHR30349">
    <property type="entry name" value="PHAGE INTEGRASE-RELATED"/>
    <property type="match status" value="1"/>
</dbReference>
<dbReference type="Gene3D" id="1.10.150.130">
    <property type="match status" value="1"/>
</dbReference>
<dbReference type="InterPro" id="IPR011010">
    <property type="entry name" value="DNA_brk_join_enz"/>
</dbReference>
<dbReference type="InterPro" id="IPR011946">
    <property type="entry name" value="Integrase_integron-type"/>
</dbReference>
<keyword evidence="2" id="KW-0229">DNA integration</keyword>
<dbReference type="InterPro" id="IPR013762">
    <property type="entry name" value="Integrase-like_cat_sf"/>
</dbReference>
<dbReference type="PANTHER" id="PTHR30349:SF64">
    <property type="entry name" value="PROPHAGE INTEGRASE INTD-RELATED"/>
    <property type="match status" value="1"/>
</dbReference>
<dbReference type="NCBIfam" id="TIGR02249">
    <property type="entry name" value="integrase_gron"/>
    <property type="match status" value="1"/>
</dbReference>
<evidence type="ECO:0000256" key="4">
    <source>
        <dbReference type="ARBA" id="ARBA00023172"/>
    </source>
</evidence>
<dbReference type="InterPro" id="IPR002104">
    <property type="entry name" value="Integrase_catalytic"/>
</dbReference>
<evidence type="ECO:0000259" key="7">
    <source>
        <dbReference type="PROSITE" id="PS51900"/>
    </source>
</evidence>
<dbReference type="Gene3D" id="1.10.443.10">
    <property type="entry name" value="Intergrase catalytic core"/>
    <property type="match status" value="1"/>
</dbReference>
<dbReference type="InterPro" id="IPR044068">
    <property type="entry name" value="CB"/>
</dbReference>
<dbReference type="PROSITE" id="PS51900">
    <property type="entry name" value="CB"/>
    <property type="match status" value="1"/>
</dbReference>
<feature type="domain" description="Tyr recombinase" evidence="6">
    <location>
        <begin position="111"/>
        <end position="327"/>
    </location>
</feature>